<accession>A0A8C5P9M3</accession>
<evidence type="ECO:0000313" key="1">
    <source>
        <dbReference type="Ensembl" id="ENSLLEP00000006978.1"/>
    </source>
</evidence>
<protein>
    <recommendedName>
        <fullName evidence="3">Reverse transcriptase domain-containing protein</fullName>
    </recommendedName>
</protein>
<dbReference type="Proteomes" id="UP000694569">
    <property type="component" value="Unplaced"/>
</dbReference>
<evidence type="ECO:0000313" key="2">
    <source>
        <dbReference type="Proteomes" id="UP000694569"/>
    </source>
</evidence>
<proteinExistence type="predicted"/>
<reference evidence="1" key="2">
    <citation type="submission" date="2025-09" db="UniProtKB">
        <authorList>
            <consortium name="Ensembl"/>
        </authorList>
    </citation>
    <scope>IDENTIFICATION</scope>
</reference>
<dbReference type="AlphaFoldDB" id="A0A8C5P9M3"/>
<dbReference type="OrthoDB" id="9909555at2759"/>
<dbReference type="PANTHER" id="PTHR21301">
    <property type="entry name" value="REVERSE TRANSCRIPTASE"/>
    <property type="match status" value="1"/>
</dbReference>
<sequence length="398" mass="46463">MKVFENLVMKDIESMSLKDKKYNLTKEENMTLRALQKDSSIIIKPADKGSGIVILSKEKYDEEVLKILNDKSTYEKLKCDPIKEIKENMNILLQEGIDKNILNEQEYKYLMMKYAKTPHIYILPKIHKHPTNPPGRPIVAGIDSITSHLSEYVDLFLQPIVREIPSHLKDTLDMLKLINNLKLENNDILVTCDVNALYSNIPHLMGANVVHNEISKTNRMNYDQISFILKSINFILKNNYFKFEEEFYIQRKGTAMGTKFLPSYANLYMAGWESQFVYGSRSWALGNVLSYRRYIDDVFFIWRGLEDDLRSFLTGLDSPEWGIKLDSKWSNDSVTFLDLNIYREGNKLKSKTFFKEVDTNTFIEKNSCHNPTWLKGVPKGQFIRLRRNCTDVDIFKQQ</sequence>
<keyword evidence="2" id="KW-1185">Reference proteome</keyword>
<dbReference type="GeneTree" id="ENSGT00940000154669"/>
<organism evidence="1 2">
    <name type="scientific">Leptobrachium leishanense</name>
    <name type="common">Leishan spiny toad</name>
    <dbReference type="NCBI Taxonomy" id="445787"/>
    <lineage>
        <taxon>Eukaryota</taxon>
        <taxon>Metazoa</taxon>
        <taxon>Chordata</taxon>
        <taxon>Craniata</taxon>
        <taxon>Vertebrata</taxon>
        <taxon>Euteleostomi</taxon>
        <taxon>Amphibia</taxon>
        <taxon>Batrachia</taxon>
        <taxon>Anura</taxon>
        <taxon>Pelobatoidea</taxon>
        <taxon>Megophryidae</taxon>
        <taxon>Leptobrachium</taxon>
    </lineage>
</organism>
<dbReference type="Ensembl" id="ENSLLET00000007266.1">
    <property type="protein sequence ID" value="ENSLLEP00000006978.1"/>
    <property type="gene ID" value="ENSLLEG00000004414.1"/>
</dbReference>
<dbReference type="PANTHER" id="PTHR21301:SF12">
    <property type="match status" value="1"/>
</dbReference>
<name>A0A8C5P9M3_9ANUR</name>
<reference evidence="1" key="1">
    <citation type="submission" date="2025-08" db="UniProtKB">
        <authorList>
            <consortium name="Ensembl"/>
        </authorList>
    </citation>
    <scope>IDENTIFICATION</scope>
</reference>
<evidence type="ECO:0008006" key="3">
    <source>
        <dbReference type="Google" id="ProtNLM"/>
    </source>
</evidence>